<dbReference type="Proteomes" id="UP000002383">
    <property type="component" value="Chromosome"/>
</dbReference>
<evidence type="ECO:0000313" key="3">
    <source>
        <dbReference type="Proteomes" id="UP000002383"/>
    </source>
</evidence>
<evidence type="ECO:0000313" key="2">
    <source>
        <dbReference type="EMBL" id="ACL73680.1"/>
    </source>
</evidence>
<feature type="transmembrane region" description="Helical" evidence="1">
    <location>
        <begin position="120"/>
        <end position="138"/>
    </location>
</feature>
<dbReference type="OrthoDB" id="5784461at2"/>
<feature type="transmembrane region" description="Helical" evidence="1">
    <location>
        <begin position="72"/>
        <end position="92"/>
    </location>
</feature>
<reference evidence="2 3" key="1">
    <citation type="journal article" date="2011" name="Stand. Genomic Sci.">
        <title>Complete genome sequence of 'Thioalkalivibrio sulfidophilus' HL-EbGr7.</title>
        <authorList>
            <person name="Muyzer G."/>
            <person name="Sorokin D.Y."/>
            <person name="Mavromatis K."/>
            <person name="Lapidus A."/>
            <person name="Clum A."/>
            <person name="Ivanova N."/>
            <person name="Pati A."/>
            <person name="d'Haeseleer P."/>
            <person name="Woyke T."/>
            <person name="Kyrpides N.C."/>
        </authorList>
    </citation>
    <scope>NUCLEOTIDE SEQUENCE [LARGE SCALE GENOMIC DNA]</scope>
    <source>
        <strain evidence="2 3">HL-EbGR7</strain>
    </source>
</reference>
<keyword evidence="3" id="KW-1185">Reference proteome</keyword>
<accession>B8GM93</accession>
<feature type="transmembrane region" description="Helical" evidence="1">
    <location>
        <begin position="46"/>
        <end position="65"/>
    </location>
</feature>
<dbReference type="EMBL" id="CP001339">
    <property type="protein sequence ID" value="ACL73680.1"/>
    <property type="molecule type" value="Genomic_DNA"/>
</dbReference>
<proteinExistence type="predicted"/>
<protein>
    <submittedName>
        <fullName evidence="2">Uncharacterized protein</fullName>
    </submittedName>
</protein>
<dbReference type="RefSeq" id="WP_012639155.1">
    <property type="nucleotide sequence ID" value="NC_011901.1"/>
</dbReference>
<keyword evidence="1" id="KW-1133">Transmembrane helix</keyword>
<organism evidence="2 3">
    <name type="scientific">Thioalkalivibrio sulfidiphilus (strain HL-EbGR7)</name>
    <dbReference type="NCBI Taxonomy" id="396588"/>
    <lineage>
        <taxon>Bacteria</taxon>
        <taxon>Pseudomonadati</taxon>
        <taxon>Pseudomonadota</taxon>
        <taxon>Gammaproteobacteria</taxon>
        <taxon>Chromatiales</taxon>
        <taxon>Ectothiorhodospiraceae</taxon>
        <taxon>Thioalkalivibrio</taxon>
    </lineage>
</organism>
<keyword evidence="1" id="KW-0812">Transmembrane</keyword>
<dbReference type="KEGG" id="tgr:Tgr7_2605"/>
<dbReference type="HOGENOM" id="CLU_1546864_0_0_6"/>
<dbReference type="AlphaFoldDB" id="B8GM93"/>
<name>B8GM93_THISH</name>
<gene>
    <name evidence="2" type="ordered locus">Tgr7_2605</name>
</gene>
<sequence length="173" mass="18273" precursor="true">MRLLLGIAAGLAAVTGISLLFLVPLFLILGPEHALVAGTLQFNTAWIGVALIVSLTAASIGGWIAHRVSDSIGAVFGVIALVLGFGLIDAGYHQWLAPATLALPGQLPWYELLLGLREPLWYDITLPLLMAAFIWVAGSSRQFEQHPDAGRGWLLGGAGSVRQKGGQRADPES</sequence>
<evidence type="ECO:0000256" key="1">
    <source>
        <dbReference type="SAM" id="Phobius"/>
    </source>
</evidence>
<keyword evidence="1" id="KW-0472">Membrane</keyword>